<dbReference type="HAMAP" id="MF_01488">
    <property type="entry name" value="RecD2"/>
    <property type="match status" value="1"/>
</dbReference>
<comment type="function">
    <text evidence="3">DNA-dependent ATPase and ATP-dependent 5'-3' DNA helicase. Has no activity on blunt DNA or DNA with 3'-overhangs, requires at least 10 bases of 5'-ssDNA for helicase activity.</text>
</comment>
<dbReference type="Pfam" id="PF14490">
    <property type="entry name" value="HHH_RecD2"/>
    <property type="match status" value="1"/>
</dbReference>
<feature type="domain" description="UvrD-like helicase C-terminal" evidence="4">
    <location>
        <begin position="686"/>
        <end position="733"/>
    </location>
</feature>
<protein>
    <recommendedName>
        <fullName evidence="3">ATP-dependent RecD2 DNA helicase</fullName>
        <ecNumber evidence="3">5.6.2.3</ecNumber>
    </recommendedName>
    <alternativeName>
        <fullName evidence="3">DNA 5'-3' helicase subunit RecD2</fullName>
    </alternativeName>
</protein>
<comment type="caution">
    <text evidence="8">The sequence shown here is derived from an EMBL/GenBank/DDBJ whole genome shotgun (WGS) entry which is preliminary data.</text>
</comment>
<dbReference type="InterPro" id="IPR029493">
    <property type="entry name" value="RecD2-like_HHH"/>
</dbReference>
<dbReference type="Pfam" id="PF18335">
    <property type="entry name" value="SH3_13"/>
    <property type="match status" value="1"/>
</dbReference>
<dbReference type="GO" id="GO:0043139">
    <property type="term" value="F:5'-3' DNA helicase activity"/>
    <property type="evidence" value="ECO:0007669"/>
    <property type="project" value="UniProtKB-UniRule"/>
</dbReference>
<evidence type="ECO:0000256" key="2">
    <source>
        <dbReference type="ARBA" id="ARBA00022840"/>
    </source>
</evidence>
<dbReference type="GO" id="GO:0017116">
    <property type="term" value="F:single-stranded DNA helicase activity"/>
    <property type="evidence" value="ECO:0007669"/>
    <property type="project" value="TreeGrafter"/>
</dbReference>
<dbReference type="GO" id="GO:0016787">
    <property type="term" value="F:hydrolase activity"/>
    <property type="evidence" value="ECO:0007669"/>
    <property type="project" value="UniProtKB-KW"/>
</dbReference>
<keyword evidence="3" id="KW-0238">DNA-binding</keyword>
<evidence type="ECO:0000256" key="1">
    <source>
        <dbReference type="ARBA" id="ARBA00022741"/>
    </source>
</evidence>
<sequence>MAQSMNLFSEPQNNDQNEQKYVVGKPTTTFFQANDSFYKVLLVQVDDQNFDWSEDTIVVTGNFGELNPDSTYRFNGKLIDHPKYGRQFKASNYRNEINHSKKGLVNYLSGSNFPGIGKKIAQRVVDNLGNNLVEVILNQPDSLKEKEIGLTDKQQKTLVNGIKKNNGTAQTIIGLNSYGFGSSLSAAIFKKYGNDTLKIIQENPYKLVEDINGISFKRADRMAREMGLRVNSTGRLKAGLLAALKQLSVQNGDTYTTTRSLLDKSLSLLNDGIETSVDPDGLAKALIQLARERKVICDENRIYLKQLYYSEWQIAENIKRIMDHSKHQKFAPKNIKREIKQIERDLQINYDQSQVDALTKAVQSKIFILTGGPGTGKTTIINGLVHLFANLNGYSLDIKTYDADHPYPILLAAPTGRAAKKMSESTNIPASTIHRLLGLNSYDDNNDDSINDLEGGLLIIDEMSMVDTSLFKILIQAVPNDMKVILVGDKDQLPSVGPGQIFSDLLSSKMIPKIELNTIYRQNDHSTIIPLAHAIKNGQLPSDFTTNKSDRSFIPCNAYQVGSVINQIVVKAKKKGFSASDIQVLAPIYRGISGINRLNSIVQNIMNPKDRHEQEEIPFRGIKFRMHDKVLQLVNDAENDIFNGDIGKIIGMQINDDRQKMKDKLTVSFGDKEVEYDRKNWDQLTLAYCTSIHKAQGSEFDMVILPMLPQYHIMLKRNLLYTAITRASKMLIMLGDYQSFEQCVENASVNRKTTLKKRIIDIMGGQKDHDSDSSKKLDLKLKKPKKHQLTNELIQSNQIDPMIGMHGVTPQQFMS</sequence>
<dbReference type="InterPro" id="IPR006345">
    <property type="entry name" value="RecD2"/>
</dbReference>
<dbReference type="Gene3D" id="2.30.30.940">
    <property type="match status" value="1"/>
</dbReference>
<dbReference type="GO" id="GO:0005524">
    <property type="term" value="F:ATP binding"/>
    <property type="evidence" value="ECO:0007669"/>
    <property type="project" value="UniProtKB-UniRule"/>
</dbReference>
<evidence type="ECO:0000259" key="4">
    <source>
        <dbReference type="Pfam" id="PF13538"/>
    </source>
</evidence>
<keyword evidence="2 3" id="KW-0067">ATP-binding</keyword>
<dbReference type="GO" id="GO:0003677">
    <property type="term" value="F:DNA binding"/>
    <property type="evidence" value="ECO:0007669"/>
    <property type="project" value="UniProtKB-UniRule"/>
</dbReference>
<dbReference type="InterPro" id="IPR027785">
    <property type="entry name" value="UvrD-like_helicase_C"/>
</dbReference>
<feature type="binding site" evidence="3">
    <location>
        <begin position="374"/>
        <end position="378"/>
    </location>
    <ligand>
        <name>ATP</name>
        <dbReference type="ChEBI" id="CHEBI:30616"/>
    </ligand>
</feature>
<dbReference type="Pfam" id="PF13604">
    <property type="entry name" value="AAA_30"/>
    <property type="match status" value="1"/>
</dbReference>
<evidence type="ECO:0000313" key="9">
    <source>
        <dbReference type="Proteomes" id="UP001144204"/>
    </source>
</evidence>
<feature type="domain" description="ATP-dependent RecD2 DNA helicase-like helix-hairpin-helix" evidence="5">
    <location>
        <begin position="165"/>
        <end position="255"/>
    </location>
</feature>
<evidence type="ECO:0000259" key="5">
    <source>
        <dbReference type="Pfam" id="PF14490"/>
    </source>
</evidence>
<keyword evidence="3 8" id="KW-0347">Helicase</keyword>
<dbReference type="EC" id="5.6.2.3" evidence="3"/>
<dbReference type="EMBL" id="BRPL01000002">
    <property type="protein sequence ID" value="GLB47005.1"/>
    <property type="molecule type" value="Genomic_DNA"/>
</dbReference>
<feature type="domain" description="ATP-dependent RecD2 DNA helicase SH3" evidence="6">
    <location>
        <begin position="598"/>
        <end position="669"/>
    </location>
</feature>
<reference evidence="8" key="2">
    <citation type="journal article" date="2023" name="PLoS ONE">
        <title>Philodulcilactobacillus myokoensis gen. nov., sp. nov., a fructophilic, acidophilic, and agar-phobic lactic acid bacterium isolated from fermented vegetable extracts.</title>
        <authorList>
            <person name="Kouya T."/>
            <person name="Ishiyama Y."/>
            <person name="Ohashi S."/>
            <person name="Kumakubo R."/>
            <person name="Yamazaki T."/>
            <person name="Otaki T."/>
        </authorList>
    </citation>
    <scope>NUCLEOTIDE SEQUENCE</scope>
    <source>
        <strain evidence="8">WR16-4</strain>
    </source>
</reference>
<comment type="catalytic activity">
    <reaction evidence="3">
        <text>ATP + H2O = ADP + phosphate + H(+)</text>
        <dbReference type="Rhea" id="RHEA:13065"/>
        <dbReference type="ChEBI" id="CHEBI:15377"/>
        <dbReference type="ChEBI" id="CHEBI:15378"/>
        <dbReference type="ChEBI" id="CHEBI:30616"/>
        <dbReference type="ChEBI" id="CHEBI:43474"/>
        <dbReference type="ChEBI" id="CHEBI:456216"/>
        <dbReference type="EC" id="5.6.2.3"/>
    </reaction>
</comment>
<name>A0A9W6B180_9LACO</name>
<dbReference type="InterPro" id="IPR027417">
    <property type="entry name" value="P-loop_NTPase"/>
</dbReference>
<dbReference type="Pfam" id="PF23139">
    <property type="entry name" value="OB_YrrC"/>
    <property type="match status" value="1"/>
</dbReference>
<dbReference type="PANTHER" id="PTHR43788:SF6">
    <property type="entry name" value="DNA HELICASE B"/>
    <property type="match status" value="1"/>
</dbReference>
<dbReference type="CDD" id="cd18809">
    <property type="entry name" value="SF1_C_RecD"/>
    <property type="match status" value="1"/>
</dbReference>
<dbReference type="InterPro" id="IPR050534">
    <property type="entry name" value="Coronavir_polyprotein_1ab"/>
</dbReference>
<feature type="domain" description="ATP-dependent RecD2 DNA helicase OB-fold" evidence="7">
    <location>
        <begin position="20"/>
        <end position="96"/>
    </location>
</feature>
<keyword evidence="3" id="KW-0378">Hydrolase</keyword>
<gene>
    <name evidence="8" type="primary">recD</name>
    <name evidence="3" type="synonym">recD2</name>
    <name evidence="8" type="ORF">WR164_09840</name>
</gene>
<dbReference type="AlphaFoldDB" id="A0A9W6B180"/>
<evidence type="ECO:0000259" key="6">
    <source>
        <dbReference type="Pfam" id="PF18335"/>
    </source>
</evidence>
<keyword evidence="3" id="KW-0413">Isomerase</keyword>
<comment type="similarity">
    <text evidence="3">Belongs to the RecD family. RecD2 subfamily.</text>
</comment>
<dbReference type="Proteomes" id="UP001144204">
    <property type="component" value="Unassembled WGS sequence"/>
</dbReference>
<evidence type="ECO:0000256" key="3">
    <source>
        <dbReference type="HAMAP-Rule" id="MF_01488"/>
    </source>
</evidence>
<dbReference type="Pfam" id="PF13538">
    <property type="entry name" value="UvrD_C_2"/>
    <property type="match status" value="1"/>
</dbReference>
<dbReference type="CDD" id="cd17933">
    <property type="entry name" value="DEXSc_RecD-like"/>
    <property type="match status" value="1"/>
</dbReference>
<accession>A0A9W6B180</accession>
<dbReference type="GO" id="GO:0006310">
    <property type="term" value="P:DNA recombination"/>
    <property type="evidence" value="ECO:0007669"/>
    <property type="project" value="InterPro"/>
</dbReference>
<keyword evidence="9" id="KW-1185">Reference proteome</keyword>
<organism evidence="8 9">
    <name type="scientific">Philodulcilactobacillus myokoensis</name>
    <dbReference type="NCBI Taxonomy" id="2929573"/>
    <lineage>
        <taxon>Bacteria</taxon>
        <taxon>Bacillati</taxon>
        <taxon>Bacillota</taxon>
        <taxon>Bacilli</taxon>
        <taxon>Lactobacillales</taxon>
        <taxon>Lactobacillaceae</taxon>
        <taxon>Philodulcilactobacillus</taxon>
    </lineage>
</organism>
<reference evidence="8" key="1">
    <citation type="submission" date="2022-07" db="EMBL/GenBank/DDBJ databases">
        <authorList>
            <person name="Kouya T."/>
            <person name="Ishiyama Y."/>
        </authorList>
    </citation>
    <scope>NUCLEOTIDE SEQUENCE</scope>
    <source>
        <strain evidence="8">WR16-4</strain>
    </source>
</reference>
<keyword evidence="1 3" id="KW-0547">Nucleotide-binding</keyword>
<dbReference type="GO" id="GO:0009338">
    <property type="term" value="C:exodeoxyribonuclease V complex"/>
    <property type="evidence" value="ECO:0007669"/>
    <property type="project" value="TreeGrafter"/>
</dbReference>
<dbReference type="InterPro" id="IPR055446">
    <property type="entry name" value="RecD2_N_OB"/>
</dbReference>
<dbReference type="Gene3D" id="3.40.50.300">
    <property type="entry name" value="P-loop containing nucleotide triphosphate hydrolases"/>
    <property type="match status" value="2"/>
</dbReference>
<dbReference type="Gene3D" id="1.10.10.2220">
    <property type="match status" value="1"/>
</dbReference>
<evidence type="ECO:0000313" key="8">
    <source>
        <dbReference type="EMBL" id="GLB47005.1"/>
    </source>
</evidence>
<dbReference type="InterPro" id="IPR041451">
    <property type="entry name" value="RecD2_SH13"/>
</dbReference>
<dbReference type="PANTHER" id="PTHR43788">
    <property type="entry name" value="DNA2/NAM7 HELICASE FAMILY MEMBER"/>
    <property type="match status" value="1"/>
</dbReference>
<proteinExistence type="inferred from homology"/>
<evidence type="ECO:0000259" key="7">
    <source>
        <dbReference type="Pfam" id="PF23139"/>
    </source>
</evidence>
<dbReference type="NCBIfam" id="TIGR01448">
    <property type="entry name" value="recD_rel"/>
    <property type="match status" value="1"/>
</dbReference>
<dbReference type="SUPFAM" id="SSF52540">
    <property type="entry name" value="P-loop containing nucleoside triphosphate hydrolases"/>
    <property type="match status" value="2"/>
</dbReference>